<sequence length="425" mass="47796">MNRSHKDITEILQLAKFYVQNLEGLKTELTNLQKQFCINCLEAENNIKYTFSSLKSKLEIREKELLEKAEIVKNSVIEPLKHCEEVINCNIKTTNILLTEGPQILRENDSRAFSEFVSRAEDLGHMPEIPAESDLPYLVFLHEPLDSNQLEFALSGFGEVISAPPVQIKSIVAKPSALLVEWHQPDSTDDHIKYIKEFKLQKVVGNVLKNKNLSAGFSDCYIGSESQYLLREIMIKEPYSFRVSCKFDGAADWSPWSAALVGSTTLPGFSFKKVNGVTFSLDEKIVSLGQIEIGNKVLFSNGPQVSFTDSVDFTILEADSKSTCILAITTKEIENCKDLRQINDGVLIDSDGKISMSGTEKSMVLSNFYKGLKVSFLLQLICLGKIRVHMDCNDKRVTYDWLVGDASSLYFACQLPTNKWKIMVD</sequence>
<protein>
    <recommendedName>
        <fullName evidence="1">Fibronectin type-III domain-containing protein</fullName>
    </recommendedName>
</protein>
<dbReference type="AlphaFoldDB" id="A0AAR5QH95"/>
<dbReference type="Gene3D" id="2.60.40.10">
    <property type="entry name" value="Immunoglobulins"/>
    <property type="match status" value="1"/>
</dbReference>
<evidence type="ECO:0000259" key="1">
    <source>
        <dbReference type="PROSITE" id="PS50853"/>
    </source>
</evidence>
<dbReference type="InterPro" id="IPR036116">
    <property type="entry name" value="FN3_sf"/>
</dbReference>
<name>A0AAR5QH95_DENPD</name>
<keyword evidence="3" id="KW-1185">Reference proteome</keyword>
<organism evidence="2 3">
    <name type="scientific">Dendroctonus ponderosae</name>
    <name type="common">Mountain pine beetle</name>
    <dbReference type="NCBI Taxonomy" id="77166"/>
    <lineage>
        <taxon>Eukaryota</taxon>
        <taxon>Metazoa</taxon>
        <taxon>Ecdysozoa</taxon>
        <taxon>Arthropoda</taxon>
        <taxon>Hexapoda</taxon>
        <taxon>Insecta</taxon>
        <taxon>Pterygota</taxon>
        <taxon>Neoptera</taxon>
        <taxon>Endopterygota</taxon>
        <taxon>Coleoptera</taxon>
        <taxon>Polyphaga</taxon>
        <taxon>Cucujiformia</taxon>
        <taxon>Curculionidae</taxon>
        <taxon>Scolytinae</taxon>
        <taxon>Dendroctonus</taxon>
    </lineage>
</organism>
<dbReference type="InterPro" id="IPR013783">
    <property type="entry name" value="Ig-like_fold"/>
</dbReference>
<dbReference type="KEGG" id="dpa:109546186"/>
<dbReference type="SUPFAM" id="SSF49265">
    <property type="entry name" value="Fibronectin type III"/>
    <property type="match status" value="1"/>
</dbReference>
<feature type="domain" description="Fibronectin type-III" evidence="1">
    <location>
        <begin position="164"/>
        <end position="268"/>
    </location>
</feature>
<evidence type="ECO:0000313" key="3">
    <source>
        <dbReference type="Proteomes" id="UP000019118"/>
    </source>
</evidence>
<reference evidence="3" key="1">
    <citation type="journal article" date="2013" name="Genome Biol.">
        <title>Draft genome of the mountain pine beetle, Dendroctonus ponderosae Hopkins, a major forest pest.</title>
        <authorList>
            <person name="Keeling C.I."/>
            <person name="Yuen M.M."/>
            <person name="Liao N.Y."/>
            <person name="Docking T.R."/>
            <person name="Chan S.K."/>
            <person name="Taylor G.A."/>
            <person name="Palmquist D.L."/>
            <person name="Jackman S.D."/>
            <person name="Nguyen A."/>
            <person name="Li M."/>
            <person name="Henderson H."/>
            <person name="Janes J.K."/>
            <person name="Zhao Y."/>
            <person name="Pandoh P."/>
            <person name="Moore R."/>
            <person name="Sperling F.A."/>
            <person name="Huber D.P."/>
            <person name="Birol I."/>
            <person name="Jones S.J."/>
            <person name="Bohlmann J."/>
        </authorList>
    </citation>
    <scope>NUCLEOTIDE SEQUENCE</scope>
</reference>
<reference evidence="2" key="2">
    <citation type="submission" date="2024-08" db="UniProtKB">
        <authorList>
            <consortium name="EnsemblMetazoa"/>
        </authorList>
    </citation>
    <scope>IDENTIFICATION</scope>
</reference>
<dbReference type="GeneID" id="109546186"/>
<dbReference type="PROSITE" id="PS50853">
    <property type="entry name" value="FN3"/>
    <property type="match status" value="1"/>
</dbReference>
<dbReference type="InterPro" id="IPR003961">
    <property type="entry name" value="FN3_dom"/>
</dbReference>
<evidence type="ECO:0000313" key="2">
    <source>
        <dbReference type="EnsemblMetazoa" id="XP_019772603.1"/>
    </source>
</evidence>
<dbReference type="EnsemblMetazoa" id="XM_019917044.1">
    <property type="protein sequence ID" value="XP_019772603.1"/>
    <property type="gene ID" value="LOC109546186"/>
</dbReference>
<accession>A0AAR5QH95</accession>
<dbReference type="Proteomes" id="UP000019118">
    <property type="component" value="Unassembled WGS sequence"/>
</dbReference>
<proteinExistence type="predicted"/>